<protein>
    <recommendedName>
        <fullName evidence="4">Lipoprotein</fullName>
    </recommendedName>
</protein>
<dbReference type="KEGG" id="aca:ACP_1505"/>
<accession>C1F6K4</accession>
<feature type="signal peptide" evidence="1">
    <location>
        <begin position="1"/>
        <end position="22"/>
    </location>
</feature>
<dbReference type="EMBL" id="CP001472">
    <property type="protein sequence ID" value="ACO32717.1"/>
    <property type="molecule type" value="Genomic_DNA"/>
</dbReference>
<name>C1F6K4_ACIC5</name>
<sequence>MKSTATLLLLLLSAGGVTSAAAQCPWINKATAGGLLGVHGDLHAIASTVTANSCSFEADGSRRMERLLIHVSASQQSSQLVRLYEKDCTSAPVWLSGIGNEAFACGVRSRAPHAERVAGQVRDRAFEIELVRRVAGVNAEKKLQALAASAAGQVVGNLY</sequence>
<dbReference type="STRING" id="240015.ACP_1505"/>
<proteinExistence type="predicted"/>
<reference evidence="2 3" key="1">
    <citation type="journal article" date="2009" name="Appl. Environ. Microbiol.">
        <title>Three genomes from the phylum Acidobacteria provide insight into the lifestyles of these microorganisms in soils.</title>
        <authorList>
            <person name="Ward N.L."/>
            <person name="Challacombe J.F."/>
            <person name="Janssen P.H."/>
            <person name="Henrissat B."/>
            <person name="Coutinho P.M."/>
            <person name="Wu M."/>
            <person name="Xie G."/>
            <person name="Haft D.H."/>
            <person name="Sait M."/>
            <person name="Badger J."/>
            <person name="Barabote R.D."/>
            <person name="Bradley B."/>
            <person name="Brettin T.S."/>
            <person name="Brinkac L.M."/>
            <person name="Bruce D."/>
            <person name="Creasy T."/>
            <person name="Daugherty S.C."/>
            <person name="Davidsen T.M."/>
            <person name="DeBoy R.T."/>
            <person name="Detter J.C."/>
            <person name="Dodson R.J."/>
            <person name="Durkin A.S."/>
            <person name="Ganapathy A."/>
            <person name="Gwinn-Giglio M."/>
            <person name="Han C.S."/>
            <person name="Khouri H."/>
            <person name="Kiss H."/>
            <person name="Kothari S.P."/>
            <person name="Madupu R."/>
            <person name="Nelson K.E."/>
            <person name="Nelson W.C."/>
            <person name="Paulsen I."/>
            <person name="Penn K."/>
            <person name="Ren Q."/>
            <person name="Rosovitz M.J."/>
            <person name="Selengut J.D."/>
            <person name="Shrivastava S."/>
            <person name="Sullivan S.A."/>
            <person name="Tapia R."/>
            <person name="Thompson L.S."/>
            <person name="Watkins K.L."/>
            <person name="Yang Q."/>
            <person name="Yu C."/>
            <person name="Zafar N."/>
            <person name="Zhou L."/>
            <person name="Kuske C.R."/>
        </authorList>
    </citation>
    <scope>NUCLEOTIDE SEQUENCE [LARGE SCALE GENOMIC DNA]</scope>
    <source>
        <strain evidence="3">ATCC 51196 / DSM 11244 / BCRC 80197 / JCM 7670 / NBRC 15755 / NCIMB 13165 / 161</strain>
    </source>
</reference>
<keyword evidence="3" id="KW-1185">Reference proteome</keyword>
<gene>
    <name evidence="2" type="ordered locus">ACP_1505</name>
</gene>
<evidence type="ECO:0008006" key="4">
    <source>
        <dbReference type="Google" id="ProtNLM"/>
    </source>
</evidence>
<dbReference type="HOGENOM" id="CLU_1657030_0_0_0"/>
<keyword evidence="1" id="KW-0732">Signal</keyword>
<organism evidence="2 3">
    <name type="scientific">Acidobacterium capsulatum (strain ATCC 51196 / DSM 11244 / BCRC 80197 / JCM 7670 / NBRC 15755 / NCIMB 13165 / 161)</name>
    <dbReference type="NCBI Taxonomy" id="240015"/>
    <lineage>
        <taxon>Bacteria</taxon>
        <taxon>Pseudomonadati</taxon>
        <taxon>Acidobacteriota</taxon>
        <taxon>Terriglobia</taxon>
        <taxon>Terriglobales</taxon>
        <taxon>Acidobacteriaceae</taxon>
        <taxon>Acidobacterium</taxon>
    </lineage>
</organism>
<dbReference type="Proteomes" id="UP000002207">
    <property type="component" value="Chromosome"/>
</dbReference>
<evidence type="ECO:0000313" key="3">
    <source>
        <dbReference type="Proteomes" id="UP000002207"/>
    </source>
</evidence>
<dbReference type="AlphaFoldDB" id="C1F6K4"/>
<evidence type="ECO:0000313" key="2">
    <source>
        <dbReference type="EMBL" id="ACO32717.1"/>
    </source>
</evidence>
<feature type="chain" id="PRO_5002909319" description="Lipoprotein" evidence="1">
    <location>
        <begin position="23"/>
        <end position="159"/>
    </location>
</feature>
<dbReference type="OrthoDB" id="116892at2"/>
<evidence type="ECO:0000256" key="1">
    <source>
        <dbReference type="SAM" id="SignalP"/>
    </source>
</evidence>
<dbReference type="RefSeq" id="WP_015896638.1">
    <property type="nucleotide sequence ID" value="NC_012483.1"/>
</dbReference>
<dbReference type="InParanoid" id="C1F6K4"/>